<dbReference type="EMBL" id="JAJEQO010000013">
    <property type="protein sequence ID" value="MCC2213693.1"/>
    <property type="molecule type" value="Genomic_DNA"/>
</dbReference>
<gene>
    <name evidence="1" type="ORF">LKD34_09350</name>
</gene>
<dbReference type="Proteomes" id="UP001199236">
    <property type="component" value="Unassembled WGS sequence"/>
</dbReference>
<dbReference type="Gene3D" id="3.30.565.60">
    <property type="match status" value="1"/>
</dbReference>
<reference evidence="1 2" key="1">
    <citation type="submission" date="2021-10" db="EMBL/GenBank/DDBJ databases">
        <title>Anaerobic single-cell dispensing facilitates the cultivation of human gut bacteria.</title>
        <authorList>
            <person name="Afrizal A."/>
        </authorList>
    </citation>
    <scope>NUCLEOTIDE SEQUENCE [LARGE SCALE GENOMIC DNA]</scope>
    <source>
        <strain evidence="1 2">CLA-AA-H223</strain>
    </source>
</reference>
<evidence type="ECO:0000313" key="2">
    <source>
        <dbReference type="Proteomes" id="UP001199236"/>
    </source>
</evidence>
<comment type="caution">
    <text evidence="1">The sequence shown here is derived from an EMBL/GenBank/DDBJ whole genome shotgun (WGS) entry which is preliminary data.</text>
</comment>
<proteinExistence type="predicted"/>
<evidence type="ECO:0000313" key="1">
    <source>
        <dbReference type="EMBL" id="MCC2213693.1"/>
    </source>
</evidence>
<organism evidence="1 2">
    <name type="scientific">Faecalibacterium hominis</name>
    <name type="common">ex Afrizal et al. 2022</name>
    <dbReference type="NCBI Taxonomy" id="2881265"/>
    <lineage>
        <taxon>Bacteria</taxon>
        <taxon>Bacillati</taxon>
        <taxon>Bacillota</taxon>
        <taxon>Clostridia</taxon>
        <taxon>Eubacteriales</taxon>
        <taxon>Oscillospiraceae</taxon>
        <taxon>Faecalibacterium</taxon>
    </lineage>
</organism>
<name>A0ABS8FGL6_9FIRM</name>
<keyword evidence="2" id="KW-1185">Reference proteome</keyword>
<accession>A0ABS8FGL6</accession>
<sequence length="211" mass="24119">MMRSIFIGSPPLKTVFSFLFSYNLIIRRKSENINGFSVFIFRFVFDTKKYPFNMASPVIADPFHRMKYMERHGSGLRKIVRETEKPPGYTAAYNPKIFSTATDFRVILKNVNYQLSQKNLVNDQVSEQDKSPDIPHTVLNLCIHLIAHGSEGAQITHAHSIMGTANDKSYDATHDNLEDDTHQSIHQDSHHDSTPSAVILRLMLFRFSSQS</sequence>
<protein>
    <recommendedName>
        <fullName evidence="3">ATP-dependent DNA helicase RecG C-terminal domain-containing protein</fullName>
    </recommendedName>
</protein>
<dbReference type="InterPro" id="IPR038475">
    <property type="entry name" value="RecG_C_sf"/>
</dbReference>
<evidence type="ECO:0008006" key="3">
    <source>
        <dbReference type="Google" id="ProtNLM"/>
    </source>
</evidence>